<evidence type="ECO:0000256" key="1">
    <source>
        <dbReference type="ARBA" id="ARBA00010876"/>
    </source>
</evidence>
<dbReference type="PANTHER" id="PTHR21600">
    <property type="entry name" value="MITOCHONDRIAL RNA PSEUDOURIDINE SYNTHASE"/>
    <property type="match status" value="1"/>
</dbReference>
<evidence type="ECO:0000256" key="3">
    <source>
        <dbReference type="PIRSR" id="PIRSR606225-1"/>
    </source>
</evidence>
<dbReference type="InterPro" id="IPR050188">
    <property type="entry name" value="RluA_PseudoU_synthase"/>
</dbReference>
<dbReference type="OrthoDB" id="9807829at2"/>
<keyword evidence="4" id="KW-0694">RNA-binding</keyword>
<dbReference type="GO" id="GO:0009982">
    <property type="term" value="F:pseudouridine synthase activity"/>
    <property type="evidence" value="ECO:0007669"/>
    <property type="project" value="InterPro"/>
</dbReference>
<sequence>MQIFVTVSEDYDQSRLDVFLKDNAGDDLSRSTVQKWIDSGFVTNKTKEQVATKNGYKVTLGEEYVVNVIARPPSRLEPIPMDIPVLYDEGEFMVIHKKAGIACHSGPGDDQPSLVNGLLHQFKNLSATGGERRPGIVHRLDKPTEGVLIIAKTDRAHAALSKMFQDRLVDKTYYAWVLQAPVESEGTVNLPIGRHPVERVKMCVREDGRMAITHYKTEKIVQTQTGRKFSLMKLGLETGRTHQIRVHMSKIGCPVVGDTLYSRSAKDYTQYGLLLFAKKLEFPHPFIPDKRILVELEFPERFKIFERKCPSY</sequence>
<comment type="function">
    <text evidence="5">Responsible for synthesis of pseudouridine from uracil.</text>
</comment>
<evidence type="ECO:0000313" key="8">
    <source>
        <dbReference type="Proteomes" id="UP000297891"/>
    </source>
</evidence>
<proteinExistence type="inferred from homology"/>
<protein>
    <recommendedName>
        <fullName evidence="5">Pseudouridine synthase</fullName>
        <ecNumber evidence="5">5.4.99.-</ecNumber>
    </recommendedName>
</protein>
<evidence type="ECO:0000313" key="7">
    <source>
        <dbReference type="EMBL" id="TGK95847.1"/>
    </source>
</evidence>
<dbReference type="EMBL" id="RQFP01000001">
    <property type="protein sequence ID" value="TGK95847.1"/>
    <property type="molecule type" value="Genomic_DNA"/>
</dbReference>
<dbReference type="NCBIfam" id="TIGR00005">
    <property type="entry name" value="rluA_subfam"/>
    <property type="match status" value="1"/>
</dbReference>
<dbReference type="CDD" id="cd02869">
    <property type="entry name" value="PseudoU_synth_RluA_like"/>
    <property type="match status" value="1"/>
</dbReference>
<dbReference type="Proteomes" id="UP000297891">
    <property type="component" value="Unassembled WGS sequence"/>
</dbReference>
<name>A0A2M9Y6L0_9LEPT</name>
<dbReference type="CDD" id="cd00165">
    <property type="entry name" value="S4"/>
    <property type="match status" value="1"/>
</dbReference>
<dbReference type="GO" id="GO:0003723">
    <property type="term" value="F:RNA binding"/>
    <property type="evidence" value="ECO:0007669"/>
    <property type="project" value="UniProtKB-KW"/>
</dbReference>
<dbReference type="GO" id="GO:0000455">
    <property type="term" value="P:enzyme-directed rRNA pseudouridine synthesis"/>
    <property type="evidence" value="ECO:0007669"/>
    <property type="project" value="TreeGrafter"/>
</dbReference>
<gene>
    <name evidence="7" type="ORF">EHQ30_04245</name>
</gene>
<dbReference type="PANTHER" id="PTHR21600:SF44">
    <property type="entry name" value="RIBOSOMAL LARGE SUBUNIT PSEUDOURIDINE SYNTHASE D"/>
    <property type="match status" value="1"/>
</dbReference>
<feature type="domain" description="Pseudouridine synthase RsuA/RluA-like" evidence="6">
    <location>
        <begin position="92"/>
        <end position="249"/>
    </location>
</feature>
<evidence type="ECO:0000256" key="5">
    <source>
        <dbReference type="RuleBase" id="RU362028"/>
    </source>
</evidence>
<feature type="active site" evidence="3">
    <location>
        <position position="141"/>
    </location>
</feature>
<dbReference type="RefSeq" id="WP_100789192.1">
    <property type="nucleotide sequence ID" value="NZ_NPDQ01000001.1"/>
</dbReference>
<accession>A0A2M9Y6L0</accession>
<dbReference type="InterPro" id="IPR006225">
    <property type="entry name" value="PsdUridine_synth_RluC/D"/>
</dbReference>
<dbReference type="Gene3D" id="3.30.2350.10">
    <property type="entry name" value="Pseudouridine synthase"/>
    <property type="match status" value="1"/>
</dbReference>
<comment type="similarity">
    <text evidence="1 5">Belongs to the pseudouridine synthase RluA family.</text>
</comment>
<keyword evidence="8" id="KW-1185">Reference proteome</keyword>
<dbReference type="GO" id="GO:0140098">
    <property type="term" value="F:catalytic activity, acting on RNA"/>
    <property type="evidence" value="ECO:0007669"/>
    <property type="project" value="UniProtKB-ARBA"/>
</dbReference>
<evidence type="ECO:0000256" key="2">
    <source>
        <dbReference type="ARBA" id="ARBA00023235"/>
    </source>
</evidence>
<evidence type="ECO:0000259" key="6">
    <source>
        <dbReference type="Pfam" id="PF00849"/>
    </source>
</evidence>
<reference evidence="7" key="1">
    <citation type="journal article" date="2019" name="PLoS Negl. Trop. Dis.">
        <title>Revisiting the worldwide diversity of Leptospira species in the environment.</title>
        <authorList>
            <person name="Vincent A.T."/>
            <person name="Schiettekatte O."/>
            <person name="Bourhy P."/>
            <person name="Veyrier F.J."/>
            <person name="Picardeau M."/>
        </authorList>
    </citation>
    <scope>NUCLEOTIDE SEQUENCE [LARGE SCALE GENOMIC DNA]</scope>
    <source>
        <strain evidence="7">201800277</strain>
    </source>
</reference>
<dbReference type="InterPro" id="IPR036986">
    <property type="entry name" value="S4_RNA-bd_sf"/>
</dbReference>
<dbReference type="Gene3D" id="3.10.290.10">
    <property type="entry name" value="RNA-binding S4 domain"/>
    <property type="match status" value="1"/>
</dbReference>
<keyword evidence="2 5" id="KW-0413">Isomerase</keyword>
<evidence type="ECO:0000256" key="4">
    <source>
        <dbReference type="PROSITE-ProRule" id="PRU00182"/>
    </source>
</evidence>
<comment type="catalytic activity">
    <reaction evidence="5">
        <text>a uridine in RNA = a pseudouridine in RNA</text>
        <dbReference type="Rhea" id="RHEA:48348"/>
        <dbReference type="Rhea" id="RHEA-COMP:12068"/>
        <dbReference type="Rhea" id="RHEA-COMP:12069"/>
        <dbReference type="ChEBI" id="CHEBI:65314"/>
        <dbReference type="ChEBI" id="CHEBI:65315"/>
    </reaction>
</comment>
<dbReference type="AlphaFoldDB" id="A0A2M9Y6L0"/>
<organism evidence="7 8">
    <name type="scientific">Leptospira brenneri</name>
    <dbReference type="NCBI Taxonomy" id="2023182"/>
    <lineage>
        <taxon>Bacteria</taxon>
        <taxon>Pseudomonadati</taxon>
        <taxon>Spirochaetota</taxon>
        <taxon>Spirochaetia</taxon>
        <taxon>Leptospirales</taxon>
        <taxon>Leptospiraceae</taxon>
        <taxon>Leptospira</taxon>
    </lineage>
</organism>
<dbReference type="InterPro" id="IPR006145">
    <property type="entry name" value="PsdUridine_synth_RsuA/RluA"/>
</dbReference>
<dbReference type="EC" id="5.4.99.-" evidence="5"/>
<comment type="caution">
    <text evidence="7">The sequence shown here is derived from an EMBL/GenBank/DDBJ whole genome shotgun (WGS) entry which is preliminary data.</text>
</comment>
<dbReference type="PROSITE" id="PS50889">
    <property type="entry name" value="S4"/>
    <property type="match status" value="1"/>
</dbReference>
<dbReference type="InterPro" id="IPR020103">
    <property type="entry name" value="PsdUridine_synth_cat_dom_sf"/>
</dbReference>
<dbReference type="Pfam" id="PF00849">
    <property type="entry name" value="PseudoU_synth_2"/>
    <property type="match status" value="1"/>
</dbReference>
<dbReference type="SUPFAM" id="SSF55120">
    <property type="entry name" value="Pseudouridine synthase"/>
    <property type="match status" value="1"/>
</dbReference>